<organism evidence="11 12">
    <name type="scientific">Necator americanus</name>
    <name type="common">Human hookworm</name>
    <dbReference type="NCBI Taxonomy" id="51031"/>
    <lineage>
        <taxon>Eukaryota</taxon>
        <taxon>Metazoa</taxon>
        <taxon>Ecdysozoa</taxon>
        <taxon>Nematoda</taxon>
        <taxon>Chromadorea</taxon>
        <taxon>Rhabditida</taxon>
        <taxon>Rhabditina</taxon>
        <taxon>Rhabditomorpha</taxon>
        <taxon>Strongyloidea</taxon>
        <taxon>Ancylostomatidae</taxon>
        <taxon>Bunostominae</taxon>
        <taxon>Necator</taxon>
    </lineage>
</organism>
<gene>
    <name evidence="11" type="primary">Necator_chrI.g1117</name>
    <name evidence="11" type="ORF">RB195_004993</name>
</gene>
<evidence type="ECO:0000256" key="4">
    <source>
        <dbReference type="ARBA" id="ARBA00023015"/>
    </source>
</evidence>
<evidence type="ECO:0000256" key="5">
    <source>
        <dbReference type="ARBA" id="ARBA00023163"/>
    </source>
</evidence>
<dbReference type="Gene3D" id="2.60.200.10">
    <property type="match status" value="1"/>
</dbReference>
<evidence type="ECO:0000256" key="3">
    <source>
        <dbReference type="ARBA" id="ARBA00022833"/>
    </source>
</evidence>
<dbReference type="InterPro" id="IPR001132">
    <property type="entry name" value="SMAD_dom_Dwarfin-type"/>
</dbReference>
<keyword evidence="6 7" id="KW-0539">Nucleus</keyword>
<evidence type="ECO:0000256" key="6">
    <source>
        <dbReference type="ARBA" id="ARBA00023242"/>
    </source>
</evidence>
<dbReference type="PANTHER" id="PTHR13703:SF54">
    <property type="entry name" value="MOTHERS AGAINST DECAPENTAPLEGIC HOMOLOG"/>
    <property type="match status" value="1"/>
</dbReference>
<dbReference type="PROSITE" id="PS51076">
    <property type="entry name" value="MH2"/>
    <property type="match status" value="1"/>
</dbReference>
<accession>A0ABR1BNQ2</accession>
<dbReference type="SUPFAM" id="SSF49879">
    <property type="entry name" value="SMAD/FHA domain"/>
    <property type="match status" value="1"/>
</dbReference>
<keyword evidence="5 7" id="KW-0804">Transcription</keyword>
<dbReference type="Pfam" id="PF03165">
    <property type="entry name" value="MH1"/>
    <property type="match status" value="1"/>
</dbReference>
<dbReference type="SUPFAM" id="SSF56366">
    <property type="entry name" value="SMAD MH1 domain"/>
    <property type="match status" value="1"/>
</dbReference>
<name>A0ABR1BNQ2_NECAM</name>
<keyword evidence="3" id="KW-0862">Zinc</keyword>
<dbReference type="InterPro" id="IPR003619">
    <property type="entry name" value="MAD_homology1_Dwarfin-type"/>
</dbReference>
<keyword evidence="2" id="KW-0479">Metal-binding</keyword>
<dbReference type="EMBL" id="JAVFWL010000001">
    <property type="protein sequence ID" value="KAK6727025.1"/>
    <property type="molecule type" value="Genomic_DNA"/>
</dbReference>
<feature type="compositionally biased region" description="Pro residues" evidence="8">
    <location>
        <begin position="204"/>
        <end position="220"/>
    </location>
</feature>
<protein>
    <recommendedName>
        <fullName evidence="7">Mothers against decapentaplegic homolog</fullName>
        <shortName evidence="7">MAD homolog</shortName>
        <shortName evidence="7">Mothers against DPP homolog</shortName>
    </recommendedName>
    <alternativeName>
        <fullName evidence="7">SMAD family member</fullName>
    </alternativeName>
</protein>
<feature type="domain" description="MH1" evidence="9">
    <location>
        <begin position="14"/>
        <end position="154"/>
    </location>
</feature>
<evidence type="ECO:0000313" key="11">
    <source>
        <dbReference type="EMBL" id="KAK6727025.1"/>
    </source>
</evidence>
<evidence type="ECO:0000259" key="10">
    <source>
        <dbReference type="PROSITE" id="PS51076"/>
    </source>
</evidence>
<comment type="subcellular location">
    <subcellularLocation>
        <location evidence="7">Cytoplasm</location>
    </subcellularLocation>
    <subcellularLocation>
        <location evidence="7">Nucleus</location>
    </subcellularLocation>
</comment>
<evidence type="ECO:0000313" key="12">
    <source>
        <dbReference type="Proteomes" id="UP001303046"/>
    </source>
</evidence>
<dbReference type="Proteomes" id="UP001303046">
    <property type="component" value="Unassembled WGS sequence"/>
</dbReference>
<dbReference type="InterPro" id="IPR036578">
    <property type="entry name" value="SMAD_MH1_sf"/>
</dbReference>
<keyword evidence="4 7" id="KW-0805">Transcription regulation</keyword>
<keyword evidence="12" id="KW-1185">Reference proteome</keyword>
<dbReference type="InterPro" id="IPR017855">
    <property type="entry name" value="SMAD-like_dom_sf"/>
</dbReference>
<feature type="region of interest" description="Disordered" evidence="8">
    <location>
        <begin position="61"/>
        <end position="90"/>
    </location>
</feature>
<feature type="region of interest" description="Disordered" evidence="8">
    <location>
        <begin position="200"/>
        <end position="232"/>
    </location>
</feature>
<dbReference type="InterPro" id="IPR013019">
    <property type="entry name" value="MAD_homology_MH1"/>
</dbReference>
<evidence type="ECO:0000256" key="1">
    <source>
        <dbReference type="ARBA" id="ARBA00005545"/>
    </source>
</evidence>
<evidence type="ECO:0000256" key="7">
    <source>
        <dbReference type="RuleBase" id="RU361195"/>
    </source>
</evidence>
<evidence type="ECO:0000256" key="2">
    <source>
        <dbReference type="ARBA" id="ARBA00022723"/>
    </source>
</evidence>
<dbReference type="PANTHER" id="PTHR13703">
    <property type="entry name" value="SMAD"/>
    <property type="match status" value="1"/>
</dbReference>
<dbReference type="Pfam" id="PF03166">
    <property type="entry name" value="MH2"/>
    <property type="match status" value="1"/>
</dbReference>
<feature type="compositionally biased region" description="Acidic residues" evidence="8">
    <location>
        <begin position="75"/>
        <end position="85"/>
    </location>
</feature>
<dbReference type="SMART" id="SM00524">
    <property type="entry name" value="DWB"/>
    <property type="match status" value="1"/>
</dbReference>
<feature type="domain" description="MH2" evidence="10">
    <location>
        <begin position="241"/>
        <end position="406"/>
    </location>
</feature>
<dbReference type="PROSITE" id="PS51075">
    <property type="entry name" value="MH1"/>
    <property type="match status" value="1"/>
</dbReference>
<comment type="caution">
    <text evidence="11">The sequence shown here is derived from an EMBL/GenBank/DDBJ whole genome shotgun (WGS) entry which is preliminary data.</text>
</comment>
<dbReference type="InterPro" id="IPR008984">
    <property type="entry name" value="SMAD_FHA_dom_sf"/>
</dbReference>
<evidence type="ECO:0000256" key="8">
    <source>
        <dbReference type="SAM" id="MobiDB-lite"/>
    </source>
</evidence>
<keyword evidence="7" id="KW-0963">Cytoplasm</keyword>
<comment type="similarity">
    <text evidence="1 7">Belongs to the dwarfin/SMAD family.</text>
</comment>
<reference evidence="11 12" key="1">
    <citation type="submission" date="2023-08" db="EMBL/GenBank/DDBJ databases">
        <title>A Necator americanus chromosomal reference genome.</title>
        <authorList>
            <person name="Ilik V."/>
            <person name="Petrzelkova K.J."/>
            <person name="Pardy F."/>
            <person name="Fuh T."/>
            <person name="Niatou-Singa F.S."/>
            <person name="Gouil Q."/>
            <person name="Baker L."/>
            <person name="Ritchie M.E."/>
            <person name="Jex A.R."/>
            <person name="Gazzola D."/>
            <person name="Li H."/>
            <person name="Toshio Fujiwara R."/>
            <person name="Zhan B."/>
            <person name="Aroian R.V."/>
            <person name="Pafco B."/>
            <person name="Schwarz E.M."/>
        </authorList>
    </citation>
    <scope>NUCLEOTIDE SEQUENCE [LARGE SCALE GENOMIC DNA]</scope>
    <source>
        <strain evidence="11 12">Aroian</strain>
        <tissue evidence="11">Whole animal</tissue>
    </source>
</reference>
<evidence type="ECO:0000259" key="9">
    <source>
        <dbReference type="PROSITE" id="PS51075"/>
    </source>
</evidence>
<dbReference type="InterPro" id="IPR013790">
    <property type="entry name" value="Dwarfin"/>
</dbReference>
<dbReference type="SMART" id="SM00523">
    <property type="entry name" value="DWA"/>
    <property type="match status" value="1"/>
</dbReference>
<proteinExistence type="inferred from homology"/>
<sequence>MDCGLWCVFSERRRHVERLWRRRLLVTSDERRARRRFLRLMRGFDAEDVEVIRKAVESGGVDAKACAPGPPMDERPDDDQPEEDSGLIPQIDRPMSMPYLCCKLWRWKDLQVDAALHRLEALPWCRFGRVTINNATVSCCNPYHYALWIRPETSSSDEDSLRDSCQREVPMGNGHIAYSRSHVVTPDIDLSLHLPQALAADLPTNPPPSVPITPPEPDSSPPGTSTSSPDPIMIHNHAAAWGRMSRWDRKDRIGEPLQLTGAFAAVGILSQSVHDAQPVCSEWDLRNEVSFALIRQSEPIGSDAPEDVWLYNSGTRPLFICMAASLTKPDTLRRLSPGYCIRVHKGEATASAPASERAVHLHRRMSRDPALSYGNLVISVGRGWGPNYSRMYVTDIPCRYEVSFST</sequence>
<feature type="compositionally biased region" description="Low complexity" evidence="8">
    <location>
        <begin position="221"/>
        <end position="232"/>
    </location>
</feature>
<dbReference type="Gene3D" id="3.90.520.10">
    <property type="entry name" value="SMAD MH1 domain"/>
    <property type="match status" value="1"/>
</dbReference>